<dbReference type="AlphaFoldDB" id="A0A084T0J6"/>
<evidence type="ECO:0000313" key="2">
    <source>
        <dbReference type="EMBL" id="KFA94231.1"/>
    </source>
</evidence>
<dbReference type="Proteomes" id="UP000028547">
    <property type="component" value="Unassembled WGS sequence"/>
</dbReference>
<name>A0A084T0J6_9BACT</name>
<dbReference type="SUPFAM" id="SSF51735">
    <property type="entry name" value="NAD(P)-binding Rossmann-fold domains"/>
    <property type="match status" value="1"/>
</dbReference>
<reference evidence="2 3" key="1">
    <citation type="submission" date="2014-07" db="EMBL/GenBank/DDBJ databases">
        <title>Draft Genome Sequence of Gephyronic Acid Producer, Cystobacter violaceus Strain Cb vi76.</title>
        <authorList>
            <person name="Stevens D.C."/>
            <person name="Young J."/>
            <person name="Carmichael R."/>
            <person name="Tan J."/>
            <person name="Taylor R.E."/>
        </authorList>
    </citation>
    <scope>NUCLEOTIDE SEQUENCE [LARGE SCALE GENOMIC DNA]</scope>
    <source>
        <strain evidence="2 3">Cb vi76</strain>
    </source>
</reference>
<dbReference type="InterPro" id="IPR036291">
    <property type="entry name" value="NAD(P)-bd_dom_sf"/>
</dbReference>
<sequence>MNERPEWRSPRGVLVLGASTPVGARLCRRLLEDRALRAVMAVGLEPLERAGLPEDPRLSYHRVDLTRARPVHDLLFGTARDLGVDVMVHLALHRANDFGDRVHVQNVESLRWLLSLSERHPTLRRLVFRSHAEVYRVERGLPSLITEDHPVDLSADAPQWVRDRVEADLLACSRMGMMSGLELTVLRCAEVLAPNEGSQLHDYLSAPVCLRSAGFDPMLNVLTREDATEALRLAVYAGGLQGLFNIPGADTLPLSTCIRLSGRLEVPVPGPLLAPIYEARRWLQGTQFSYRINRGRFHFAAVLDGTQARQGLGYEPQHRVDWPPGR</sequence>
<dbReference type="InterPro" id="IPR001509">
    <property type="entry name" value="Epimerase_deHydtase"/>
</dbReference>
<dbReference type="EMBL" id="JPMI01000022">
    <property type="protein sequence ID" value="KFA94231.1"/>
    <property type="molecule type" value="Genomic_DNA"/>
</dbReference>
<comment type="caution">
    <text evidence="2">The sequence shown here is derived from an EMBL/GenBank/DDBJ whole genome shotgun (WGS) entry which is preliminary data.</text>
</comment>
<organism evidence="2 3">
    <name type="scientific">Archangium violaceum Cb vi76</name>
    <dbReference type="NCBI Taxonomy" id="1406225"/>
    <lineage>
        <taxon>Bacteria</taxon>
        <taxon>Pseudomonadati</taxon>
        <taxon>Myxococcota</taxon>
        <taxon>Myxococcia</taxon>
        <taxon>Myxococcales</taxon>
        <taxon>Cystobacterineae</taxon>
        <taxon>Archangiaceae</taxon>
        <taxon>Archangium</taxon>
    </lineage>
</organism>
<feature type="domain" description="NAD-dependent epimerase/dehydratase" evidence="1">
    <location>
        <begin position="13"/>
        <end position="195"/>
    </location>
</feature>
<evidence type="ECO:0000313" key="3">
    <source>
        <dbReference type="Proteomes" id="UP000028547"/>
    </source>
</evidence>
<dbReference type="Gene3D" id="3.40.50.720">
    <property type="entry name" value="NAD(P)-binding Rossmann-like Domain"/>
    <property type="match status" value="1"/>
</dbReference>
<dbReference type="Pfam" id="PF01370">
    <property type="entry name" value="Epimerase"/>
    <property type="match status" value="1"/>
</dbReference>
<proteinExistence type="predicted"/>
<dbReference type="RefSeq" id="WP_043389928.1">
    <property type="nucleotide sequence ID" value="NZ_JPMI01000022.1"/>
</dbReference>
<accession>A0A084T0J6</accession>
<evidence type="ECO:0000259" key="1">
    <source>
        <dbReference type="Pfam" id="PF01370"/>
    </source>
</evidence>
<gene>
    <name evidence="2" type="ORF">Q664_03995</name>
</gene>
<protein>
    <recommendedName>
        <fullName evidence="1">NAD-dependent epimerase/dehydratase domain-containing protein</fullName>
    </recommendedName>
</protein>